<keyword evidence="5" id="KW-0408">Iron</keyword>
<evidence type="ECO:0000256" key="6">
    <source>
        <dbReference type="ARBA" id="ARBA00023014"/>
    </source>
</evidence>
<dbReference type="SMART" id="SM00729">
    <property type="entry name" value="Elp3"/>
    <property type="match status" value="1"/>
</dbReference>
<dbReference type="Gene3D" id="3.80.30.20">
    <property type="entry name" value="tm_1862 like domain"/>
    <property type="match status" value="1"/>
</dbReference>
<dbReference type="OrthoDB" id="9815044at2"/>
<dbReference type="Pfam" id="PF04055">
    <property type="entry name" value="Radical_SAM"/>
    <property type="match status" value="1"/>
</dbReference>
<gene>
    <name evidence="8" type="ordered locus">Desal_3738</name>
</gene>
<dbReference type="eggNOG" id="COG1243">
    <property type="taxonomic scope" value="Bacteria"/>
</dbReference>
<dbReference type="InterPro" id="IPR058240">
    <property type="entry name" value="rSAM_sf"/>
</dbReference>
<dbReference type="Pfam" id="PF16199">
    <property type="entry name" value="Radical_SAM_C"/>
    <property type="match status" value="1"/>
</dbReference>
<keyword evidence="2" id="KW-0004">4Fe-4S</keyword>
<dbReference type="EMBL" id="CP001649">
    <property type="protein sequence ID" value="ACS81783.1"/>
    <property type="molecule type" value="Genomic_DNA"/>
</dbReference>
<evidence type="ECO:0000313" key="8">
    <source>
        <dbReference type="EMBL" id="ACS81783.1"/>
    </source>
</evidence>
<dbReference type="Proteomes" id="UP000002601">
    <property type="component" value="Chromosome"/>
</dbReference>
<dbReference type="GO" id="GO:0051539">
    <property type="term" value="F:4 iron, 4 sulfur cluster binding"/>
    <property type="evidence" value="ECO:0007669"/>
    <property type="project" value="UniProtKB-KW"/>
</dbReference>
<dbReference type="GO" id="GO:0003824">
    <property type="term" value="F:catalytic activity"/>
    <property type="evidence" value="ECO:0007669"/>
    <property type="project" value="InterPro"/>
</dbReference>
<evidence type="ECO:0000256" key="4">
    <source>
        <dbReference type="ARBA" id="ARBA00022723"/>
    </source>
</evidence>
<evidence type="ECO:0000256" key="3">
    <source>
        <dbReference type="ARBA" id="ARBA00022691"/>
    </source>
</evidence>
<evidence type="ECO:0000256" key="5">
    <source>
        <dbReference type="ARBA" id="ARBA00023004"/>
    </source>
</evidence>
<keyword evidence="9" id="KW-1185">Reference proteome</keyword>
<dbReference type="AlphaFoldDB" id="C6BU74"/>
<name>C6BU74_MARSD</name>
<proteinExistence type="predicted"/>
<dbReference type="GO" id="GO:0046872">
    <property type="term" value="F:metal ion binding"/>
    <property type="evidence" value="ECO:0007669"/>
    <property type="project" value="UniProtKB-KW"/>
</dbReference>
<dbReference type="SFLD" id="SFLDS00029">
    <property type="entry name" value="Radical_SAM"/>
    <property type="match status" value="1"/>
</dbReference>
<dbReference type="PANTHER" id="PTHR11135">
    <property type="entry name" value="HISTONE ACETYLTRANSFERASE-RELATED"/>
    <property type="match status" value="1"/>
</dbReference>
<organism evidence="8 9">
    <name type="scientific">Maridesulfovibrio salexigens (strain ATCC 14822 / DSM 2638 / NCIMB 8403 / VKM B-1763)</name>
    <name type="common">Desulfovibrio salexigens</name>
    <dbReference type="NCBI Taxonomy" id="526222"/>
    <lineage>
        <taxon>Bacteria</taxon>
        <taxon>Pseudomonadati</taxon>
        <taxon>Thermodesulfobacteriota</taxon>
        <taxon>Desulfovibrionia</taxon>
        <taxon>Desulfovibrionales</taxon>
        <taxon>Desulfovibrionaceae</taxon>
        <taxon>Maridesulfovibrio</taxon>
    </lineage>
</organism>
<evidence type="ECO:0000313" key="9">
    <source>
        <dbReference type="Proteomes" id="UP000002601"/>
    </source>
</evidence>
<keyword evidence="6" id="KW-0411">Iron-sulfur</keyword>
<dbReference type="HOGENOM" id="CLU_057482_1_0_7"/>
<dbReference type="InterPro" id="IPR007197">
    <property type="entry name" value="rSAM"/>
</dbReference>
<sequence>MSTTFFKHPEPPHKKTRIWPVFMPFMGCPTKCIYCSQDRQTGTGAKTLSEIYQDIEHEIPTFFAQGNRKPLELAFFGGTFTALPFEWQQRFILLAAKFKQKGFLTKVRCSTRPDCIESDQILKLRESGLDMIELGIQSFSAEVLRRSARNYSPETAINACRTIRESGLSLGIQLLPGLPGTKRGDFQRDISQTIGLKPDAVRIYPCLTVKGTGLEKLYLAGKYTPWSLSRTEEELAPALLRLWQHKIHVIRIGVAHEEGFEDNIVAGPVHPALGQKIRSKALYLFLSSQLAMHGSEPKQLVVPQQYSGELWGHKGNLKPIYAKLGITPDNTKFLVCNLFEIVLK</sequence>
<dbReference type="KEGG" id="dsa:Desal_3738"/>
<keyword evidence="3" id="KW-0949">S-adenosyl-L-methionine</keyword>
<accession>C6BU74</accession>
<protein>
    <submittedName>
        <fullName evidence="8">Radical SAM domain protein</fullName>
    </submittedName>
</protein>
<dbReference type="PROSITE" id="PS51918">
    <property type="entry name" value="RADICAL_SAM"/>
    <property type="match status" value="1"/>
</dbReference>
<dbReference type="SFLD" id="SFLDG01082">
    <property type="entry name" value="B12-binding_domain_containing"/>
    <property type="match status" value="1"/>
</dbReference>
<evidence type="ECO:0000259" key="7">
    <source>
        <dbReference type="PROSITE" id="PS51918"/>
    </source>
</evidence>
<dbReference type="RefSeq" id="WP_015853599.1">
    <property type="nucleotide sequence ID" value="NC_012881.1"/>
</dbReference>
<evidence type="ECO:0000256" key="2">
    <source>
        <dbReference type="ARBA" id="ARBA00022485"/>
    </source>
</evidence>
<keyword evidence="4" id="KW-0479">Metal-binding</keyword>
<dbReference type="InterPro" id="IPR023404">
    <property type="entry name" value="rSAM_horseshoe"/>
</dbReference>
<dbReference type="InterPro" id="IPR032432">
    <property type="entry name" value="Radical_SAM_C"/>
</dbReference>
<evidence type="ECO:0000256" key="1">
    <source>
        <dbReference type="ARBA" id="ARBA00001966"/>
    </source>
</evidence>
<dbReference type="SUPFAM" id="SSF102114">
    <property type="entry name" value="Radical SAM enzymes"/>
    <property type="match status" value="1"/>
</dbReference>
<dbReference type="InterPro" id="IPR039661">
    <property type="entry name" value="ELP3"/>
</dbReference>
<dbReference type="PANTHER" id="PTHR11135:SF0">
    <property type="entry name" value="ELONGATOR COMPLEX PROTEIN 3"/>
    <property type="match status" value="1"/>
</dbReference>
<dbReference type="CDD" id="cd01335">
    <property type="entry name" value="Radical_SAM"/>
    <property type="match status" value="1"/>
</dbReference>
<feature type="domain" description="Radical SAM core" evidence="7">
    <location>
        <begin position="12"/>
        <end position="246"/>
    </location>
</feature>
<dbReference type="STRING" id="526222.Desal_3738"/>
<dbReference type="GO" id="GO:0002926">
    <property type="term" value="P:tRNA wobble base 5-methoxycarbonylmethyl-2-thiouridinylation"/>
    <property type="evidence" value="ECO:0007669"/>
    <property type="project" value="TreeGrafter"/>
</dbReference>
<comment type="cofactor">
    <cofactor evidence="1">
        <name>[4Fe-4S] cluster</name>
        <dbReference type="ChEBI" id="CHEBI:49883"/>
    </cofactor>
</comment>
<dbReference type="SFLD" id="SFLDG01086">
    <property type="entry name" value="elongater_protein-like"/>
    <property type="match status" value="1"/>
</dbReference>
<reference evidence="8 9" key="1">
    <citation type="submission" date="2009-06" db="EMBL/GenBank/DDBJ databases">
        <title>Complete sequence of Desulfovibrio salexigens DSM 2638.</title>
        <authorList>
            <consortium name="US DOE Joint Genome Institute"/>
            <person name="Lucas S."/>
            <person name="Copeland A."/>
            <person name="Lapidus A."/>
            <person name="Glavina del Rio T."/>
            <person name="Tice H."/>
            <person name="Bruce D."/>
            <person name="Goodwin L."/>
            <person name="Pitluck S."/>
            <person name="Munk A.C."/>
            <person name="Brettin T."/>
            <person name="Detter J.C."/>
            <person name="Han C."/>
            <person name="Tapia R."/>
            <person name="Larimer F."/>
            <person name="Land M."/>
            <person name="Hauser L."/>
            <person name="Kyrpides N."/>
            <person name="Anderson I."/>
            <person name="Wall J.D."/>
            <person name="Arkin A.P."/>
            <person name="Dehal P."/>
            <person name="Chivian D."/>
            <person name="Giles B."/>
            <person name="Hazen T.C."/>
        </authorList>
    </citation>
    <scope>NUCLEOTIDE SEQUENCE [LARGE SCALE GENOMIC DNA]</scope>
    <source>
        <strain evidence="9">ATCC 14822 / DSM 2638 / NCIMB 8403 / VKM B-1763</strain>
    </source>
</reference>
<dbReference type="InterPro" id="IPR006638">
    <property type="entry name" value="Elp3/MiaA/NifB-like_rSAM"/>
</dbReference>
<dbReference type="GO" id="GO:0005737">
    <property type="term" value="C:cytoplasm"/>
    <property type="evidence" value="ECO:0007669"/>
    <property type="project" value="TreeGrafter"/>
</dbReference>